<dbReference type="EMBL" id="QJTK01000033">
    <property type="protein sequence ID" value="PYF06166.1"/>
    <property type="molecule type" value="Genomic_DNA"/>
</dbReference>
<evidence type="ECO:0000256" key="4">
    <source>
        <dbReference type="ARBA" id="ARBA00022692"/>
    </source>
</evidence>
<feature type="transmembrane region" description="Helical" evidence="7">
    <location>
        <begin position="133"/>
        <end position="152"/>
    </location>
</feature>
<keyword evidence="3" id="KW-1003">Cell membrane</keyword>
<evidence type="ECO:0000313" key="9">
    <source>
        <dbReference type="Proteomes" id="UP000247727"/>
    </source>
</evidence>
<sequence>MEGPQDVFQLQMKAASGGPALEIKMTKTPAVSDYAATLLRVTSGVTFLAHGLLKVNVFTIAGTVGYFESLGLPGAFAYLTILAELAGGLALILGVATRIVALAQIPVLLGATWVHSGNGWLFSGEGGGWEFPLFWAIIQVVISLLGAGAFALRVPVLQRKLGQFA</sequence>
<accession>A0A318TN37</accession>
<dbReference type="Pfam" id="PF07681">
    <property type="entry name" value="DoxX"/>
    <property type="match status" value="1"/>
</dbReference>
<evidence type="ECO:0000256" key="1">
    <source>
        <dbReference type="ARBA" id="ARBA00004651"/>
    </source>
</evidence>
<keyword evidence="9" id="KW-1185">Reference proteome</keyword>
<name>A0A318TN37_9RHOB</name>
<feature type="transmembrane region" description="Helical" evidence="7">
    <location>
        <begin position="75"/>
        <end position="93"/>
    </location>
</feature>
<evidence type="ECO:0000256" key="7">
    <source>
        <dbReference type="SAM" id="Phobius"/>
    </source>
</evidence>
<dbReference type="GO" id="GO:0005886">
    <property type="term" value="C:plasma membrane"/>
    <property type="evidence" value="ECO:0007669"/>
    <property type="project" value="UniProtKB-SubCell"/>
</dbReference>
<evidence type="ECO:0000256" key="2">
    <source>
        <dbReference type="ARBA" id="ARBA00006679"/>
    </source>
</evidence>
<reference evidence="8 9" key="1">
    <citation type="submission" date="2018-06" db="EMBL/GenBank/DDBJ databases">
        <title>Genomic Encyclopedia of Type Strains, Phase III (KMG-III): the genomes of soil and plant-associated and newly described type strains.</title>
        <authorList>
            <person name="Whitman W."/>
        </authorList>
    </citation>
    <scope>NUCLEOTIDE SEQUENCE [LARGE SCALE GENOMIC DNA]</scope>
    <source>
        <strain evidence="8 9">JA737</strain>
    </source>
</reference>
<evidence type="ECO:0000256" key="3">
    <source>
        <dbReference type="ARBA" id="ARBA00022475"/>
    </source>
</evidence>
<comment type="caution">
    <text evidence="8">The sequence shown here is derived from an EMBL/GenBank/DDBJ whole genome shotgun (WGS) entry which is preliminary data.</text>
</comment>
<organism evidence="8 9">
    <name type="scientific">Rhodobacter viridis</name>
    <dbReference type="NCBI Taxonomy" id="1054202"/>
    <lineage>
        <taxon>Bacteria</taxon>
        <taxon>Pseudomonadati</taxon>
        <taxon>Pseudomonadota</taxon>
        <taxon>Alphaproteobacteria</taxon>
        <taxon>Rhodobacterales</taxon>
        <taxon>Rhodobacter group</taxon>
        <taxon>Rhodobacter</taxon>
    </lineage>
</organism>
<keyword evidence="4 7" id="KW-0812">Transmembrane</keyword>
<comment type="subcellular location">
    <subcellularLocation>
        <location evidence="1">Cell membrane</location>
        <topology evidence="1">Multi-pass membrane protein</topology>
    </subcellularLocation>
</comment>
<evidence type="ECO:0000256" key="5">
    <source>
        <dbReference type="ARBA" id="ARBA00022989"/>
    </source>
</evidence>
<dbReference type="Proteomes" id="UP000247727">
    <property type="component" value="Unassembled WGS sequence"/>
</dbReference>
<dbReference type="AlphaFoldDB" id="A0A318TN37"/>
<keyword evidence="6 7" id="KW-0472">Membrane</keyword>
<protein>
    <submittedName>
        <fullName evidence="8">Putative oxidoreductase</fullName>
    </submittedName>
</protein>
<dbReference type="InterPro" id="IPR051907">
    <property type="entry name" value="DoxX-like_oxidoreductase"/>
</dbReference>
<dbReference type="InterPro" id="IPR032808">
    <property type="entry name" value="DoxX"/>
</dbReference>
<dbReference type="PANTHER" id="PTHR33452">
    <property type="entry name" value="OXIDOREDUCTASE CATD-RELATED"/>
    <property type="match status" value="1"/>
</dbReference>
<comment type="similarity">
    <text evidence="2">Belongs to the DoxX family.</text>
</comment>
<dbReference type="PANTHER" id="PTHR33452:SF1">
    <property type="entry name" value="INNER MEMBRANE PROTEIN YPHA-RELATED"/>
    <property type="match status" value="1"/>
</dbReference>
<proteinExistence type="inferred from homology"/>
<keyword evidence="5 7" id="KW-1133">Transmembrane helix</keyword>
<gene>
    <name evidence="8" type="ORF">C8J30_1337</name>
</gene>
<feature type="transmembrane region" description="Helical" evidence="7">
    <location>
        <begin position="100"/>
        <end position="121"/>
    </location>
</feature>
<evidence type="ECO:0000313" key="8">
    <source>
        <dbReference type="EMBL" id="PYF06166.1"/>
    </source>
</evidence>
<evidence type="ECO:0000256" key="6">
    <source>
        <dbReference type="ARBA" id="ARBA00023136"/>
    </source>
</evidence>